<accession>A0A2K8NS34</accession>
<dbReference type="GO" id="GO:0046872">
    <property type="term" value="F:metal ion binding"/>
    <property type="evidence" value="ECO:0007669"/>
    <property type="project" value="InterPro"/>
</dbReference>
<keyword evidence="1" id="KW-0963">Cytoplasm</keyword>
<keyword evidence="3" id="KW-0378">Hydrolase</keyword>
<dbReference type="InterPro" id="IPR041636">
    <property type="entry name" value="RNase_J_C"/>
</dbReference>
<dbReference type="CDD" id="cd07714">
    <property type="entry name" value="RNaseJ_MBL-fold"/>
    <property type="match status" value="1"/>
</dbReference>
<dbReference type="Gene3D" id="3.60.15.10">
    <property type="entry name" value="Ribonuclease Z/Hydroxyacylglutathione hydrolase-like"/>
    <property type="match status" value="1"/>
</dbReference>
<keyword evidence="6" id="KW-1185">Reference proteome</keyword>
<dbReference type="NCBIfam" id="TIGR00649">
    <property type="entry name" value="MG423"/>
    <property type="match status" value="1"/>
</dbReference>
<proteinExistence type="predicted"/>
<dbReference type="InterPro" id="IPR036866">
    <property type="entry name" value="RibonucZ/Hydroxyglut_hydro"/>
</dbReference>
<name>A0A2K8NS34_9MOLU</name>
<dbReference type="SMART" id="SM00849">
    <property type="entry name" value="Lactamase_B"/>
    <property type="match status" value="1"/>
</dbReference>
<evidence type="ECO:0000313" key="6">
    <source>
        <dbReference type="Proteomes" id="UP000232222"/>
    </source>
</evidence>
<evidence type="ECO:0000256" key="1">
    <source>
        <dbReference type="ARBA" id="ARBA00022490"/>
    </source>
</evidence>
<reference evidence="5 6" key="1">
    <citation type="submission" date="2017-11" db="EMBL/GenBank/DDBJ databases">
        <title>Genome sequence of Entomoplasma freundtii BARC 318 (ATCC 51999).</title>
        <authorList>
            <person name="Lo W.-S."/>
            <person name="Gasparich G.E."/>
            <person name="Kuo C.-H."/>
        </authorList>
    </citation>
    <scope>NUCLEOTIDE SEQUENCE [LARGE SCALE GENOMIC DNA]</scope>
    <source>
        <strain evidence="5 6">BARC 318</strain>
    </source>
</reference>
<dbReference type="InterPro" id="IPR004613">
    <property type="entry name" value="RNase_J"/>
</dbReference>
<dbReference type="Proteomes" id="UP000232222">
    <property type="component" value="Chromosome"/>
</dbReference>
<evidence type="ECO:0000256" key="3">
    <source>
        <dbReference type="ARBA" id="ARBA00022839"/>
    </source>
</evidence>
<dbReference type="Gene3D" id="3.10.20.580">
    <property type="match status" value="1"/>
</dbReference>
<dbReference type="KEGG" id="efr:EFREU_v1c05430"/>
<evidence type="ECO:0000256" key="2">
    <source>
        <dbReference type="ARBA" id="ARBA00022722"/>
    </source>
</evidence>
<dbReference type="Gene3D" id="3.40.50.10710">
    <property type="entry name" value="Metallo-hydrolase/oxidoreductase"/>
    <property type="match status" value="1"/>
</dbReference>
<dbReference type="EMBL" id="CP024962">
    <property type="protein sequence ID" value="ATZ16564.1"/>
    <property type="molecule type" value="Genomic_DNA"/>
</dbReference>
<dbReference type="PANTHER" id="PTHR43694">
    <property type="entry name" value="RIBONUCLEASE J"/>
    <property type="match status" value="1"/>
</dbReference>
<keyword evidence="4" id="KW-0694">RNA-binding</keyword>
<dbReference type="InterPro" id="IPR042173">
    <property type="entry name" value="RNase_J_2"/>
</dbReference>
<dbReference type="AlphaFoldDB" id="A0A2K8NS34"/>
<evidence type="ECO:0000256" key="4">
    <source>
        <dbReference type="ARBA" id="ARBA00022884"/>
    </source>
</evidence>
<keyword evidence="2" id="KW-0540">Nuclease</keyword>
<dbReference type="GO" id="GO:0003723">
    <property type="term" value="F:RNA binding"/>
    <property type="evidence" value="ECO:0007669"/>
    <property type="project" value="UniProtKB-KW"/>
</dbReference>
<dbReference type="InterPro" id="IPR001279">
    <property type="entry name" value="Metallo-B-lactamas"/>
</dbReference>
<dbReference type="SUPFAM" id="SSF56281">
    <property type="entry name" value="Metallo-hydrolase/oxidoreductase"/>
    <property type="match status" value="1"/>
</dbReference>
<organism evidence="5 6">
    <name type="scientific">Entomoplasma freundtii</name>
    <dbReference type="NCBI Taxonomy" id="74700"/>
    <lineage>
        <taxon>Bacteria</taxon>
        <taxon>Bacillati</taxon>
        <taxon>Mycoplasmatota</taxon>
        <taxon>Mollicutes</taxon>
        <taxon>Entomoplasmatales</taxon>
        <taxon>Entomoplasmataceae</taxon>
        <taxon>Entomoplasma</taxon>
    </lineage>
</organism>
<dbReference type="PANTHER" id="PTHR43694:SF1">
    <property type="entry name" value="RIBONUCLEASE J"/>
    <property type="match status" value="1"/>
</dbReference>
<keyword evidence="3" id="KW-0269">Exonuclease</keyword>
<gene>
    <name evidence="5" type="primary">rnj</name>
    <name evidence="5" type="ORF">EFREU_v1c05430</name>
</gene>
<evidence type="ECO:0000313" key="5">
    <source>
        <dbReference type="EMBL" id="ATZ16564.1"/>
    </source>
</evidence>
<dbReference type="Pfam" id="PF17770">
    <property type="entry name" value="RNase_J_C"/>
    <property type="match status" value="1"/>
</dbReference>
<protein>
    <submittedName>
        <fullName evidence="5">Ribonuclease J</fullName>
    </submittedName>
</protein>
<dbReference type="InterPro" id="IPR055132">
    <property type="entry name" value="RNase_J_b_CASP"/>
</dbReference>
<dbReference type="Pfam" id="PF22505">
    <property type="entry name" value="RNase_J_b_CASP"/>
    <property type="match status" value="1"/>
</dbReference>
<dbReference type="GO" id="GO:0004527">
    <property type="term" value="F:exonuclease activity"/>
    <property type="evidence" value="ECO:0007669"/>
    <property type="project" value="UniProtKB-KW"/>
</dbReference>
<sequence>MENMGNIKFMALGGQDERGKNLYVLEIDDELFVLDAGLKFPDKGILGVDMVIPNFDYLKDNRQRVKAIFLTNASAYNSGATNYLLKDLDVPVYCNPITAQVLKIKAQRARMRNRDSNYHVVHDKEIINFTSTKVEVFRLTASSPQTLGFAFSTKQGAVIYLGDYIIDGQEQSSFSTDFANLAKISERGVLALISDTASASRRGFTAPNHKIESYIATPFKEKHKRIIIGIFEEDLFKVGEIIRAAQENNRKIAVYGRTMSSLLDSNLLADFNVRKEDLMSPEEYKTSENGVLIISGNAEVLYSKLNKIANNNDEVVDFTENDLVILATPPAPGVEKRHAQILDELARTEARIMALSDRNIWAMNSSYEDLKVMVSIFKPKYFIPIKALYKDFLEAESAALSAGVKPGNVGIIDNGQVLNLAGRQLAVTDRTIKNGDTYVDGLGIGDIGNVVLNERKQLASDGVIIVGVSIDSRSKALVSSIDIQMRGVIYIKEENTIFKTLQKQIADIMTKGQSDYRTNPSSYDLNEIKKEIITKVRSVIKQESGKQPMVLAIANEINEKDFTPFVRPSKNLKTGGNRYWLNKTTNSKPKK</sequence>